<dbReference type="InterPro" id="IPR050473">
    <property type="entry name" value="A2M/Complement_sys"/>
</dbReference>
<organism evidence="8 9">
    <name type="scientific">Chironomus riparius</name>
    <dbReference type="NCBI Taxonomy" id="315576"/>
    <lineage>
        <taxon>Eukaryota</taxon>
        <taxon>Metazoa</taxon>
        <taxon>Ecdysozoa</taxon>
        <taxon>Arthropoda</taxon>
        <taxon>Hexapoda</taxon>
        <taxon>Insecta</taxon>
        <taxon>Pterygota</taxon>
        <taxon>Neoptera</taxon>
        <taxon>Endopterygota</taxon>
        <taxon>Diptera</taxon>
        <taxon>Nematocera</taxon>
        <taxon>Chironomoidea</taxon>
        <taxon>Chironomidae</taxon>
        <taxon>Chironominae</taxon>
        <taxon>Chironomus</taxon>
    </lineage>
</organism>
<dbReference type="SUPFAM" id="SSF49410">
    <property type="entry name" value="Alpha-macroglobulin receptor domain"/>
    <property type="match status" value="1"/>
</dbReference>
<dbReference type="InterPro" id="IPR019742">
    <property type="entry name" value="MacrogloblnA2_CS"/>
</dbReference>
<dbReference type="InterPro" id="IPR013783">
    <property type="entry name" value="Ig-like_fold"/>
</dbReference>
<gene>
    <name evidence="8" type="ORF">CHIRRI_LOCUS14071</name>
</gene>
<protein>
    <submittedName>
        <fullName evidence="8">Uncharacterized protein</fullName>
    </submittedName>
</protein>
<dbReference type="Gene3D" id="6.20.50.160">
    <property type="match status" value="1"/>
</dbReference>
<evidence type="ECO:0000256" key="1">
    <source>
        <dbReference type="ARBA" id="ARBA00022729"/>
    </source>
</evidence>
<dbReference type="SMART" id="SM01359">
    <property type="entry name" value="A2M_N_2"/>
    <property type="match status" value="1"/>
</dbReference>
<dbReference type="Pfam" id="PF01835">
    <property type="entry name" value="MG2"/>
    <property type="match status" value="1"/>
</dbReference>
<accession>A0A9P0JAV8</accession>
<dbReference type="Gene3D" id="2.60.40.2950">
    <property type="match status" value="1"/>
</dbReference>
<evidence type="ECO:0000256" key="2">
    <source>
        <dbReference type="ARBA" id="ARBA00022966"/>
    </source>
</evidence>
<dbReference type="Pfam" id="PF07677">
    <property type="entry name" value="A2M_recep"/>
    <property type="match status" value="1"/>
</dbReference>
<dbReference type="InterPro" id="IPR011626">
    <property type="entry name" value="Alpha-macroglobulin_TED"/>
</dbReference>
<evidence type="ECO:0000313" key="9">
    <source>
        <dbReference type="Proteomes" id="UP001153620"/>
    </source>
</evidence>
<dbReference type="GO" id="GO:0004866">
    <property type="term" value="F:endopeptidase inhibitor activity"/>
    <property type="evidence" value="ECO:0007669"/>
    <property type="project" value="InterPro"/>
</dbReference>
<proteinExistence type="predicted"/>
<dbReference type="Gene3D" id="2.60.40.10">
    <property type="entry name" value="Immunoglobulins"/>
    <property type="match status" value="2"/>
</dbReference>
<dbReference type="InterPro" id="IPR002890">
    <property type="entry name" value="MG2"/>
</dbReference>
<keyword evidence="1 4" id="KW-0732">Signal</keyword>
<dbReference type="PANTHER" id="PTHR11412:SF136">
    <property type="entry name" value="CD109 ANTIGEN"/>
    <property type="match status" value="1"/>
</dbReference>
<feature type="signal peptide" evidence="4">
    <location>
        <begin position="1"/>
        <end position="19"/>
    </location>
</feature>
<reference evidence="8" key="1">
    <citation type="submission" date="2022-01" db="EMBL/GenBank/DDBJ databases">
        <authorList>
            <person name="King R."/>
        </authorList>
    </citation>
    <scope>NUCLEOTIDE SEQUENCE</scope>
</reference>
<dbReference type="InterPro" id="IPR001599">
    <property type="entry name" value="Macroglobln_a2"/>
</dbReference>
<evidence type="ECO:0000313" key="8">
    <source>
        <dbReference type="EMBL" id="CAH1734781.1"/>
    </source>
</evidence>
<evidence type="ECO:0000256" key="3">
    <source>
        <dbReference type="ARBA" id="ARBA00023157"/>
    </source>
</evidence>
<dbReference type="SMART" id="SM01361">
    <property type="entry name" value="A2M_recep"/>
    <property type="match status" value="1"/>
</dbReference>
<name>A0A9P0JAV8_9DIPT</name>
<dbReference type="GO" id="GO:0005615">
    <property type="term" value="C:extracellular space"/>
    <property type="evidence" value="ECO:0007669"/>
    <property type="project" value="InterPro"/>
</dbReference>
<dbReference type="InterPro" id="IPR008930">
    <property type="entry name" value="Terpenoid_cyclase/PrenylTrfase"/>
</dbReference>
<dbReference type="PANTHER" id="PTHR11412">
    <property type="entry name" value="MACROGLOBULIN / COMPLEMENT"/>
    <property type="match status" value="1"/>
</dbReference>
<keyword evidence="9" id="KW-1185">Reference proteome</keyword>
<dbReference type="Gene3D" id="1.50.10.20">
    <property type="match status" value="1"/>
</dbReference>
<dbReference type="Pfam" id="PF07678">
    <property type="entry name" value="TED_complement"/>
    <property type="match status" value="2"/>
</dbReference>
<dbReference type="Pfam" id="PF07703">
    <property type="entry name" value="A2M_BRD"/>
    <property type="match status" value="1"/>
</dbReference>
<dbReference type="Gene3D" id="2.60.40.1930">
    <property type="match status" value="2"/>
</dbReference>
<dbReference type="InterPro" id="IPR011625">
    <property type="entry name" value="A2M_N_BRD"/>
</dbReference>
<reference evidence="8" key="2">
    <citation type="submission" date="2022-10" db="EMBL/GenBank/DDBJ databases">
        <authorList>
            <consortium name="ENA_rothamsted_submissions"/>
            <consortium name="culmorum"/>
            <person name="King R."/>
        </authorList>
    </citation>
    <scope>NUCLEOTIDE SEQUENCE</scope>
</reference>
<feature type="domain" description="Alpha-2-macroglobulin" evidence="6">
    <location>
        <begin position="665"/>
        <end position="765"/>
    </location>
</feature>
<evidence type="ECO:0000259" key="7">
    <source>
        <dbReference type="SMART" id="SM01361"/>
    </source>
</evidence>
<feature type="chain" id="PRO_5040129978" evidence="4">
    <location>
        <begin position="20"/>
        <end position="1366"/>
    </location>
</feature>
<dbReference type="Proteomes" id="UP001153620">
    <property type="component" value="Chromosome 4"/>
</dbReference>
<dbReference type="CDD" id="cd02891">
    <property type="entry name" value="A2M_like"/>
    <property type="match status" value="1"/>
</dbReference>
<dbReference type="PROSITE" id="PS00477">
    <property type="entry name" value="ALPHA_2_MACROGLOBULIN"/>
    <property type="match status" value="1"/>
</dbReference>
<dbReference type="InterPro" id="IPR009048">
    <property type="entry name" value="A-macroglobulin_rcpt-bd"/>
</dbReference>
<dbReference type="EMBL" id="OU895880">
    <property type="protein sequence ID" value="CAH1734781.1"/>
    <property type="molecule type" value="Genomic_DNA"/>
</dbReference>
<dbReference type="SMART" id="SM01360">
    <property type="entry name" value="A2M"/>
    <property type="match status" value="1"/>
</dbReference>
<dbReference type="Gene3D" id="2.60.120.1540">
    <property type="match status" value="1"/>
</dbReference>
<evidence type="ECO:0000259" key="6">
    <source>
        <dbReference type="SMART" id="SM01360"/>
    </source>
</evidence>
<keyword evidence="3" id="KW-1015">Disulfide bond</keyword>
<feature type="domain" description="Alpha-2-macroglobulin bait region" evidence="5">
    <location>
        <begin position="429"/>
        <end position="569"/>
    </location>
</feature>
<dbReference type="SUPFAM" id="SSF48239">
    <property type="entry name" value="Terpenoid cyclases/Protein prenyltransferases"/>
    <property type="match status" value="1"/>
</dbReference>
<evidence type="ECO:0000256" key="4">
    <source>
        <dbReference type="SAM" id="SignalP"/>
    </source>
</evidence>
<dbReference type="InterPro" id="IPR036595">
    <property type="entry name" value="A-macroglobulin_rcpt-bd_sf"/>
</dbReference>
<sequence length="1366" mass="151325">MKLIKLLLFVVVLSLESLASNDFTVVAPHSIRRGKPFNVVVKGFSLSDTLNVNLEISGISDTGIEVKKKKSAVISESRPKALIQFITFNFTQGSYNFTVTSKDYSEVKSLHYSTNNYAFLVQTDKSLYFSNDLLRFRVFAINSETRAINPRHPTTVVIRDGSGSVVSNVTDVQFIKGRYQTEWQLPSSPTLGFWKIEVQCGDDIGEKEIEVAESTIPLIYAGLSIPSKVPISNAILPVVINAKYSFNDVVVGIATVIFERFGTEYYRVDIDIVENTGNFDVDLLYDLRAAESEVFSYDVRLEYYDQLTNTTVTDFTTFETLPKAYSIVLTGDPYLVPGSNFNYCVVVVKYDGTPAPAGMTVNVNIEALGVSQSLELDDNGYAFNSFNVPLETSSFVIKATADDANEAILNAGLALPLLGTVNNTRRSTMRVDVISREPAIQSTVEVQVTLNETVEAVTCIIVAKDVLLETIEVPITIDDTKIFQTANFTFKPTFAYAPISSIIAYFVRHDGRIVTASTSVELMRDLRNYLTVTPTNSERKPGETIELDVESYVNSTVSLFAVDQRIESLRSGNNLAKSEIFKNILHFYSSASNQGTSKPPDYEFRLNYYGLLIFTNIAPHPASLSYKRRSLLNQLNRSSKLNQTITASLSGPPRSINIPKPFAKSILWQNVDIKGKIQSDLSGERGRERVTEIASQDLASYIVYGVSMSRYKGIGLLESNPLVDILLPFTISTDFPYSIKVSEVLVQGITINNFVTEDQEVEIIINKDSKYEIDLTSSPDWIDSGETYIRTLTAYANVNLRVQFVIRATAVGTINFRIQARGPLAGDTVDRVLRITPIGVYRTSTDSRILNIGQYQNSGSLSCSIPSSVLEFISTNFTYTGDIMSRPITNAPTGLIVIPSGCGEQILLKVVIDIIIWIYLKGTNQLTPTLLLDLTKNVNLGISLQSNFSKTDSSYATYSYKPRGSTWLTAYAGLGFYLAKDLVTVDMTRLKKGLGYLQSQQQANGSFYEASPLMYYTFQSAGATITLTAYITIYVTTALSDFPEYSNMQQKAVAYLEDNWHSRTDVYGLAIIAYALKLAGSPKANNVMNFFFMTRTETATEIYYDSVETTAYCLLLLLVRNERLDDAAKIANYLIRISNARGGYYSSQDTVMAIYALSKYALVPEPSTTAQLTITPNVGDPVHVDYNSSLALTVQTVKLNKTANSVNVDVSGARSGNLIISLTCAYYEQSVSFQPAFRITYKYTYTCRSQIIIKLLLNFIPVGQSTGMSIATVTFPSGFAYNRLYNGPDVTLTEPAKNGQVVTFYFDKMTNNETSIQFGAIRSNFVEGARLEGYIEVLDYYNPVNEASATYVLPSLSNSCGVVSRK</sequence>
<dbReference type="Gene3D" id="2.60.40.690">
    <property type="entry name" value="Alpha-macroglobulin, receptor-binding domain"/>
    <property type="match status" value="1"/>
</dbReference>
<feature type="domain" description="Alpha-macroglobulin receptor-binding" evidence="7">
    <location>
        <begin position="1266"/>
        <end position="1351"/>
    </location>
</feature>
<keyword evidence="2" id="KW-0882">Thioester bond</keyword>
<evidence type="ECO:0000259" key="5">
    <source>
        <dbReference type="SMART" id="SM01359"/>
    </source>
</evidence>